<reference evidence="2 3" key="1">
    <citation type="journal article" date="2013" name="PLoS ONE">
        <title>Cultivation and Complete Genome Sequencing of Gloeobacter kilaueensis sp. nov., from a Lava Cave in Kilauea Caldera, Hawai'i.</title>
        <authorList>
            <person name="Saw J.H."/>
            <person name="Schatz M."/>
            <person name="Brown M.V."/>
            <person name="Kunkel D.D."/>
            <person name="Foster J.S."/>
            <person name="Shick H."/>
            <person name="Christensen S."/>
            <person name="Hou S."/>
            <person name="Wan X."/>
            <person name="Donachie S.P."/>
        </authorList>
    </citation>
    <scope>NUCLEOTIDE SEQUENCE [LARGE SCALE GENOMIC DNA]</scope>
    <source>
        <strain evidence="3">JS</strain>
    </source>
</reference>
<dbReference type="KEGG" id="glj:GKIL_3718"/>
<name>U5QQR6_GLOK1</name>
<dbReference type="AlphaFoldDB" id="U5QQR6"/>
<evidence type="ECO:0000313" key="2">
    <source>
        <dbReference type="EMBL" id="AGY59964.1"/>
    </source>
</evidence>
<dbReference type="RefSeq" id="WP_023175281.1">
    <property type="nucleotide sequence ID" value="NC_022600.1"/>
</dbReference>
<feature type="compositionally biased region" description="Polar residues" evidence="1">
    <location>
        <begin position="194"/>
        <end position="212"/>
    </location>
</feature>
<sequence>MGQGTDFENLGDSYDASYNSGQDTDWQSFSGYDQGDDSNGYGVDFQDLQNTSWPETTDGYSNNGSFDPYAQGGGQDDWENPSGGFLSGYGQDLVTDPALLGGVAQGFGDLDFGLQDSDSYGNDDGQTSAAQNGVDAYSGTYMPEGYGMPEGVNGFFNAELDGYGTLPPGALAMGGSDPTTPGNGAGALGGPVKPTNSPTNNGTPRNPETESGSVDIKVRQNPEGGGSFSGEYCQSEKGGSTSVSAQLDINERGQVGGEIHYKHKYGGAPTGQNNCQE</sequence>
<feature type="compositionally biased region" description="Polar residues" evidence="1">
    <location>
        <begin position="47"/>
        <end position="65"/>
    </location>
</feature>
<evidence type="ECO:0000313" key="3">
    <source>
        <dbReference type="Proteomes" id="UP000017396"/>
    </source>
</evidence>
<dbReference type="STRING" id="1183438.GKIL_3718"/>
<dbReference type="EMBL" id="CP003587">
    <property type="protein sequence ID" value="AGY59964.1"/>
    <property type="molecule type" value="Genomic_DNA"/>
</dbReference>
<gene>
    <name evidence="2" type="ORF">GKIL_3718</name>
</gene>
<feature type="compositionally biased region" description="Polar residues" evidence="1">
    <location>
        <begin position="16"/>
        <end position="31"/>
    </location>
</feature>
<feature type="region of interest" description="Disordered" evidence="1">
    <location>
        <begin position="170"/>
        <end position="243"/>
    </location>
</feature>
<keyword evidence="3" id="KW-1185">Reference proteome</keyword>
<protein>
    <submittedName>
        <fullName evidence="2">Uncharacterized protein</fullName>
    </submittedName>
</protein>
<evidence type="ECO:0000256" key="1">
    <source>
        <dbReference type="SAM" id="MobiDB-lite"/>
    </source>
</evidence>
<organism evidence="2 3">
    <name type="scientific">Gloeobacter kilaueensis (strain ATCC BAA-2537 / CCAP 1431/1 / ULC 316 / JS1)</name>
    <dbReference type="NCBI Taxonomy" id="1183438"/>
    <lineage>
        <taxon>Bacteria</taxon>
        <taxon>Bacillati</taxon>
        <taxon>Cyanobacteriota</taxon>
        <taxon>Cyanophyceae</taxon>
        <taxon>Gloeobacterales</taxon>
        <taxon>Gloeobacteraceae</taxon>
        <taxon>Gloeobacter</taxon>
    </lineage>
</organism>
<feature type="region of interest" description="Disordered" evidence="1">
    <location>
        <begin position="1"/>
        <end position="75"/>
    </location>
</feature>
<proteinExistence type="predicted"/>
<accession>U5QQR6</accession>
<dbReference type="Proteomes" id="UP000017396">
    <property type="component" value="Chromosome"/>
</dbReference>
<dbReference type="HOGENOM" id="CLU_1003856_0_0_3"/>